<reference evidence="1" key="1">
    <citation type="submission" date="2018-05" db="EMBL/GenBank/DDBJ databases">
        <authorList>
            <person name="Lanie J.A."/>
            <person name="Ng W.-L."/>
            <person name="Kazmierczak K.M."/>
            <person name="Andrzejewski T.M."/>
            <person name="Davidsen T.M."/>
            <person name="Wayne K.J."/>
            <person name="Tettelin H."/>
            <person name="Glass J.I."/>
            <person name="Rusch D."/>
            <person name="Podicherti R."/>
            <person name="Tsui H.-C.T."/>
            <person name="Winkler M.E."/>
        </authorList>
    </citation>
    <scope>NUCLEOTIDE SEQUENCE</scope>
</reference>
<organism evidence="1">
    <name type="scientific">marine metagenome</name>
    <dbReference type="NCBI Taxonomy" id="408172"/>
    <lineage>
        <taxon>unclassified sequences</taxon>
        <taxon>metagenomes</taxon>
        <taxon>ecological metagenomes</taxon>
    </lineage>
</organism>
<dbReference type="AlphaFoldDB" id="A0A382PPJ8"/>
<sequence>MTAILYLEYSRVNKPRKGPELTELVIEIKNPMLLTLLPSELQPTLTFNPQLSHRRWPYLSPSGSS</sequence>
<protein>
    <submittedName>
        <fullName evidence="1">Uncharacterized protein</fullName>
    </submittedName>
</protein>
<proteinExistence type="predicted"/>
<name>A0A382PPJ8_9ZZZZ</name>
<accession>A0A382PPJ8</accession>
<gene>
    <name evidence="1" type="ORF">METZ01_LOCUS328133</name>
</gene>
<evidence type="ECO:0000313" key="1">
    <source>
        <dbReference type="EMBL" id="SVC75279.1"/>
    </source>
</evidence>
<dbReference type="EMBL" id="UINC01108863">
    <property type="protein sequence ID" value="SVC75279.1"/>
    <property type="molecule type" value="Genomic_DNA"/>
</dbReference>